<reference evidence="2" key="1">
    <citation type="submission" date="2020-12" db="UniProtKB">
        <authorList>
            <consortium name="WormBaseParasite"/>
        </authorList>
    </citation>
    <scope>IDENTIFICATION</scope>
    <source>
        <strain evidence="2">MHco3</strain>
    </source>
</reference>
<dbReference type="Proteomes" id="UP000025227">
    <property type="component" value="Unplaced"/>
</dbReference>
<organism evidence="1 2">
    <name type="scientific">Haemonchus contortus</name>
    <name type="common">Barber pole worm</name>
    <dbReference type="NCBI Taxonomy" id="6289"/>
    <lineage>
        <taxon>Eukaryota</taxon>
        <taxon>Metazoa</taxon>
        <taxon>Ecdysozoa</taxon>
        <taxon>Nematoda</taxon>
        <taxon>Chromadorea</taxon>
        <taxon>Rhabditida</taxon>
        <taxon>Rhabditina</taxon>
        <taxon>Rhabditomorpha</taxon>
        <taxon>Strongyloidea</taxon>
        <taxon>Trichostrongylidae</taxon>
        <taxon>Haemonchus</taxon>
    </lineage>
</organism>
<dbReference type="OrthoDB" id="5859943at2759"/>
<dbReference type="AlphaFoldDB" id="A0A7I4YTS7"/>
<accession>A0A7I4YTS7</accession>
<protein>
    <submittedName>
        <fullName evidence="2">Transposase</fullName>
    </submittedName>
</protein>
<name>A0A7I4YTS7_HAECO</name>
<proteinExistence type="predicted"/>
<dbReference type="WBParaSite" id="HCON_00139630-00001">
    <property type="protein sequence ID" value="HCON_00139630-00001"/>
    <property type="gene ID" value="HCON_00139630"/>
</dbReference>
<sequence>MSKRLDTVTQFSDVTLLIRMVWIPVGRPKLACAAVQAEIRKPQGNHVLRPLQVHIAIDGRQGSGTCHVADTSSLLGLDWLAQVEPLFDRLVESTSRSAISDSTLATVQSSLTTWLRKEFSAVFVPGLDC</sequence>
<evidence type="ECO:0000313" key="1">
    <source>
        <dbReference type="Proteomes" id="UP000025227"/>
    </source>
</evidence>
<evidence type="ECO:0000313" key="2">
    <source>
        <dbReference type="WBParaSite" id="HCON_00139630-00001"/>
    </source>
</evidence>
<keyword evidence="1" id="KW-1185">Reference proteome</keyword>